<dbReference type="PANTHER" id="PTHR13530:SF3">
    <property type="entry name" value="TBC1 DOMAIN FAMILY MEMBER 7"/>
    <property type="match status" value="1"/>
</dbReference>
<accession>K1QXT2</accession>
<evidence type="ECO:0000256" key="5">
    <source>
        <dbReference type="ARBA" id="ARBA00022468"/>
    </source>
</evidence>
<dbReference type="InterPro" id="IPR043039">
    <property type="entry name" value="TBC1D7_dom2"/>
</dbReference>
<dbReference type="Gene3D" id="1.10.10.750">
    <property type="entry name" value="Ypt/Rab-GAP domain of gyp1p, domain 1"/>
    <property type="match status" value="1"/>
</dbReference>
<evidence type="ECO:0000256" key="4">
    <source>
        <dbReference type="ARBA" id="ARBA00015455"/>
    </source>
</evidence>
<dbReference type="Pfam" id="PF23436">
    <property type="entry name" value="RabGap-TBC_2"/>
    <property type="match status" value="1"/>
</dbReference>
<evidence type="ECO:0000313" key="12">
    <source>
        <dbReference type="EMBL" id="EKC41732.1"/>
    </source>
</evidence>
<dbReference type="SUPFAM" id="SSF47923">
    <property type="entry name" value="Ypt/Rab-GAP domain of gyp1p"/>
    <property type="match status" value="1"/>
</dbReference>
<reference evidence="12" key="1">
    <citation type="journal article" date="2012" name="Nature">
        <title>The oyster genome reveals stress adaptation and complexity of shell formation.</title>
        <authorList>
            <person name="Zhang G."/>
            <person name="Fang X."/>
            <person name="Guo X."/>
            <person name="Li L."/>
            <person name="Luo R."/>
            <person name="Xu F."/>
            <person name="Yang P."/>
            <person name="Zhang L."/>
            <person name="Wang X."/>
            <person name="Qi H."/>
            <person name="Xiong Z."/>
            <person name="Que H."/>
            <person name="Xie Y."/>
            <person name="Holland P.W."/>
            <person name="Paps J."/>
            <person name="Zhu Y."/>
            <person name="Wu F."/>
            <person name="Chen Y."/>
            <person name="Wang J."/>
            <person name="Peng C."/>
            <person name="Meng J."/>
            <person name="Yang L."/>
            <person name="Liu J."/>
            <person name="Wen B."/>
            <person name="Zhang N."/>
            <person name="Huang Z."/>
            <person name="Zhu Q."/>
            <person name="Feng Y."/>
            <person name="Mount A."/>
            <person name="Hedgecock D."/>
            <person name="Xu Z."/>
            <person name="Liu Y."/>
            <person name="Domazet-Loso T."/>
            <person name="Du Y."/>
            <person name="Sun X."/>
            <person name="Zhang S."/>
            <person name="Liu B."/>
            <person name="Cheng P."/>
            <person name="Jiang X."/>
            <person name="Li J."/>
            <person name="Fan D."/>
            <person name="Wang W."/>
            <person name="Fu W."/>
            <person name="Wang T."/>
            <person name="Wang B."/>
            <person name="Zhang J."/>
            <person name="Peng Z."/>
            <person name="Li Y."/>
            <person name="Li N."/>
            <person name="Wang J."/>
            <person name="Chen M."/>
            <person name="He Y."/>
            <person name="Tan F."/>
            <person name="Song X."/>
            <person name="Zheng Q."/>
            <person name="Huang R."/>
            <person name="Yang H."/>
            <person name="Du X."/>
            <person name="Chen L."/>
            <person name="Yang M."/>
            <person name="Gaffney P.M."/>
            <person name="Wang S."/>
            <person name="Luo L."/>
            <person name="She Z."/>
            <person name="Ming Y."/>
            <person name="Huang W."/>
            <person name="Zhang S."/>
            <person name="Huang B."/>
            <person name="Zhang Y."/>
            <person name="Qu T."/>
            <person name="Ni P."/>
            <person name="Miao G."/>
            <person name="Wang J."/>
            <person name="Wang Q."/>
            <person name="Steinberg C.E."/>
            <person name="Wang H."/>
            <person name="Li N."/>
            <person name="Qian L."/>
            <person name="Zhang G."/>
            <person name="Li Y."/>
            <person name="Yang H."/>
            <person name="Liu X."/>
            <person name="Wang J."/>
            <person name="Yin Y."/>
            <person name="Wang J."/>
        </authorList>
    </citation>
    <scope>NUCLEOTIDE SEQUENCE [LARGE SCALE GENOMIC DNA]</scope>
    <source>
        <strain evidence="12">05x7-T-G4-1.051#20</strain>
    </source>
</reference>
<dbReference type="HOGENOM" id="CLU_082520_0_0_1"/>
<dbReference type="GO" id="GO:0031410">
    <property type="term" value="C:cytoplasmic vesicle"/>
    <property type="evidence" value="ECO:0007669"/>
    <property type="project" value="UniProtKB-SubCell"/>
</dbReference>
<evidence type="ECO:0000256" key="10">
    <source>
        <dbReference type="ARBA" id="ARBA00046045"/>
    </source>
</evidence>
<gene>
    <name evidence="12" type="ORF">CGI_10028480</name>
</gene>
<evidence type="ECO:0000259" key="11">
    <source>
        <dbReference type="Pfam" id="PF23436"/>
    </source>
</evidence>
<keyword evidence="6" id="KW-0963">Cytoplasm</keyword>
<proteinExistence type="predicted"/>
<evidence type="ECO:0000256" key="7">
    <source>
        <dbReference type="ARBA" id="ARBA00023136"/>
    </source>
</evidence>
<dbReference type="FunCoup" id="K1QXT2">
    <property type="interactions" value="385"/>
</dbReference>
<dbReference type="InterPro" id="IPR039842">
    <property type="entry name" value="TBC1D7"/>
</dbReference>
<dbReference type="EMBL" id="JH816866">
    <property type="protein sequence ID" value="EKC41732.1"/>
    <property type="molecule type" value="Genomic_DNA"/>
</dbReference>
<name>K1QXT2_MAGGI</name>
<dbReference type="GO" id="GO:0005829">
    <property type="term" value="C:cytosol"/>
    <property type="evidence" value="ECO:0007669"/>
    <property type="project" value="UniProtKB-SubCell"/>
</dbReference>
<dbReference type="Gene3D" id="1.10.472.80">
    <property type="entry name" value="Ypt/Rab-GAP domain of gyp1p, domain 3"/>
    <property type="match status" value="1"/>
</dbReference>
<evidence type="ECO:0000256" key="3">
    <source>
        <dbReference type="ARBA" id="ARBA00004656"/>
    </source>
</evidence>
<protein>
    <recommendedName>
        <fullName evidence="4">TBC1 domain family member 7</fullName>
    </recommendedName>
</protein>
<sequence>MSDERNFRTYYYDKFGIGGVEERKSLEILLKEKPISVEKLKQFCLRFAMPAMYRNYVWKLILDIICANPDSHDFQMKQRTQKYNDLKHAVQILRYAREDSPIGNVFLKMYLLESGQIKFEQYKYDCEFEDFVLIAALMANICEDMTDAYLVSVEFYKMFKKSKDSNEILVQKTSQCLKSEDGDRKLFDLFHKHDLWNSLPLHLWFESCFAGVLPETSIERIWDKVIGGAHGIVVFVAVAIFQTFKRPLLSMKSKDEMVQYLMELPEDCGTCNATSSLSLILPDLNNIVADEEVDDVNADTDDSDDCDSKHSSMPWDSGRRVVELGVLANALASCKN</sequence>
<comment type="subcellular location">
    <subcellularLocation>
        <location evidence="1">Cytoplasm</location>
        <location evidence="1">Cytosol</location>
    </subcellularLocation>
    <subcellularLocation>
        <location evidence="2">Cytoplasmic vesicle</location>
    </subcellularLocation>
    <subcellularLocation>
        <location evidence="3">Lysosome membrane</location>
    </subcellularLocation>
</comment>
<keyword evidence="9" id="KW-0968">Cytoplasmic vesicle</keyword>
<keyword evidence="8" id="KW-0458">Lysosome</keyword>
<dbReference type="InterPro" id="IPR000195">
    <property type="entry name" value="Rab-GAP-TBC_dom"/>
</dbReference>
<evidence type="ECO:0000256" key="2">
    <source>
        <dbReference type="ARBA" id="ARBA00004541"/>
    </source>
</evidence>
<dbReference type="Gene3D" id="1.10.8.680">
    <property type="entry name" value="Ypt/Rab-GAP domain of gyp1p, domain 2"/>
    <property type="match status" value="1"/>
</dbReference>
<keyword evidence="5" id="KW-0343">GTPase activation</keyword>
<comment type="function">
    <text evidence="10">Non-catalytic component of the TSC-TBC complex, a multiprotein complex that acts as a negative regulator of the canonical mTORC1 complex, an evolutionarily conserved central nutrient sensor that stimulates anabolic reactions and macromolecule biosynthesis to promote cellular biomass generation and growth. The TSC-TBC complex acts as a GTPase-activating protein (GAP) for the small GTPase RHEB, a direct activator of the protein kinase activity of mTORC1. In absence of nutrients, the TSC-TBC complex inhibits mTORC1, thereby preventing phosphorylation of ribosomal protein S6 kinase (RPS6KB1 and RPS6KB2) and EIF4EBP1 (4E-BP1) by the mTORC1 signaling. The TSC-TBC complex is inactivated in response to nutrients, relieving inhibition of mTORC1.</text>
</comment>
<evidence type="ECO:0000256" key="6">
    <source>
        <dbReference type="ARBA" id="ARBA00022490"/>
    </source>
</evidence>
<dbReference type="GO" id="GO:0032007">
    <property type="term" value="P:negative regulation of TOR signaling"/>
    <property type="evidence" value="ECO:0007669"/>
    <property type="project" value="TreeGrafter"/>
</dbReference>
<dbReference type="PANTHER" id="PTHR13530">
    <property type="entry name" value="TBC1 DOMAIN FAMILY MEMBER 7"/>
    <property type="match status" value="1"/>
</dbReference>
<keyword evidence="7" id="KW-0472">Membrane</keyword>
<evidence type="ECO:0000256" key="8">
    <source>
        <dbReference type="ARBA" id="ARBA00023228"/>
    </source>
</evidence>
<evidence type="ECO:0000256" key="1">
    <source>
        <dbReference type="ARBA" id="ARBA00004514"/>
    </source>
</evidence>
<dbReference type="InterPro" id="IPR035969">
    <property type="entry name" value="Rab-GAP_TBC_sf"/>
</dbReference>
<evidence type="ECO:0000256" key="9">
    <source>
        <dbReference type="ARBA" id="ARBA00023329"/>
    </source>
</evidence>
<dbReference type="InParanoid" id="K1QXT2"/>
<feature type="domain" description="Rab-GAP TBC" evidence="11">
    <location>
        <begin position="159"/>
        <end position="263"/>
    </location>
</feature>
<dbReference type="AlphaFoldDB" id="K1QXT2"/>
<dbReference type="GO" id="GO:0005765">
    <property type="term" value="C:lysosomal membrane"/>
    <property type="evidence" value="ECO:0007669"/>
    <property type="project" value="UniProtKB-SubCell"/>
</dbReference>
<dbReference type="GO" id="GO:0005096">
    <property type="term" value="F:GTPase activator activity"/>
    <property type="evidence" value="ECO:0007669"/>
    <property type="project" value="UniProtKB-KW"/>
</dbReference>
<organism evidence="12">
    <name type="scientific">Magallana gigas</name>
    <name type="common">Pacific oyster</name>
    <name type="synonym">Crassostrea gigas</name>
    <dbReference type="NCBI Taxonomy" id="29159"/>
    <lineage>
        <taxon>Eukaryota</taxon>
        <taxon>Metazoa</taxon>
        <taxon>Spiralia</taxon>
        <taxon>Lophotrochozoa</taxon>
        <taxon>Mollusca</taxon>
        <taxon>Bivalvia</taxon>
        <taxon>Autobranchia</taxon>
        <taxon>Pteriomorphia</taxon>
        <taxon>Ostreida</taxon>
        <taxon>Ostreoidea</taxon>
        <taxon>Ostreidae</taxon>
        <taxon>Magallana</taxon>
    </lineage>
</organism>